<dbReference type="RefSeq" id="WP_359275831.1">
    <property type="nucleotide sequence ID" value="NZ_JBEZNA010000069.1"/>
</dbReference>
<protein>
    <submittedName>
        <fullName evidence="1">Uncharacterized protein</fullName>
    </submittedName>
</protein>
<proteinExistence type="predicted"/>
<organism evidence="1 2">
    <name type="scientific">Streptomyces chilikensis</name>
    <dbReference type="NCBI Taxonomy" id="1194079"/>
    <lineage>
        <taxon>Bacteria</taxon>
        <taxon>Bacillati</taxon>
        <taxon>Actinomycetota</taxon>
        <taxon>Actinomycetes</taxon>
        <taxon>Kitasatosporales</taxon>
        <taxon>Streptomycetaceae</taxon>
        <taxon>Streptomyces</taxon>
    </lineage>
</organism>
<dbReference type="Proteomes" id="UP001551584">
    <property type="component" value="Unassembled WGS sequence"/>
</dbReference>
<evidence type="ECO:0000313" key="1">
    <source>
        <dbReference type="EMBL" id="MEU9580243.1"/>
    </source>
</evidence>
<comment type="caution">
    <text evidence="1">The sequence shown here is derived from an EMBL/GenBank/DDBJ whole genome shotgun (WGS) entry which is preliminary data.</text>
</comment>
<keyword evidence="2" id="KW-1185">Reference proteome</keyword>
<dbReference type="EMBL" id="JBEZNA010000069">
    <property type="protein sequence ID" value="MEU9580243.1"/>
    <property type="molecule type" value="Genomic_DNA"/>
</dbReference>
<accession>A0ABV3EVI2</accession>
<evidence type="ECO:0000313" key="2">
    <source>
        <dbReference type="Proteomes" id="UP001551584"/>
    </source>
</evidence>
<sequence length="160" mass="17619">MPIAPLPPCSTAERVSLVERLSVLPFPVREENTGQNDPGHHLAVLLESRDFWNDRSEETVDTAQREMDAELAAITDSLTRRWGTSRTVDLWPFTGWDACGEAAPPAPQPLLSLAMVAGDMRVWRVPESDRWVGLAVGQADPEWPLQLLAAVGKVSVLPSR</sequence>
<reference evidence="1 2" key="1">
    <citation type="submission" date="2024-06" db="EMBL/GenBank/DDBJ databases">
        <title>The Natural Products Discovery Center: Release of the First 8490 Sequenced Strains for Exploring Actinobacteria Biosynthetic Diversity.</title>
        <authorList>
            <person name="Kalkreuter E."/>
            <person name="Kautsar S.A."/>
            <person name="Yang D."/>
            <person name="Bader C.D."/>
            <person name="Teijaro C.N."/>
            <person name="Fluegel L."/>
            <person name="Davis C.M."/>
            <person name="Simpson J.R."/>
            <person name="Lauterbach L."/>
            <person name="Steele A.D."/>
            <person name="Gui C."/>
            <person name="Meng S."/>
            <person name="Li G."/>
            <person name="Viehrig K."/>
            <person name="Ye F."/>
            <person name="Su P."/>
            <person name="Kiefer A.F."/>
            <person name="Nichols A."/>
            <person name="Cepeda A.J."/>
            <person name="Yan W."/>
            <person name="Fan B."/>
            <person name="Jiang Y."/>
            <person name="Adhikari A."/>
            <person name="Zheng C.-J."/>
            <person name="Schuster L."/>
            <person name="Cowan T.M."/>
            <person name="Smanski M.J."/>
            <person name="Chevrette M.G."/>
            <person name="De Carvalho L.P.S."/>
            <person name="Shen B."/>
        </authorList>
    </citation>
    <scope>NUCLEOTIDE SEQUENCE [LARGE SCALE GENOMIC DNA]</scope>
    <source>
        <strain evidence="1 2">NPDC048117</strain>
    </source>
</reference>
<name>A0ABV3EVI2_9ACTN</name>
<gene>
    <name evidence="1" type="ORF">AB0D95_23780</name>
</gene>